<gene>
    <name evidence="1" type="ORF">B0D84_03785</name>
    <name evidence="2" type="ORF">C3L24_08525</name>
</gene>
<protein>
    <recommendedName>
        <fullName evidence="5">Rhodanese domain-containing protein</fullName>
    </recommendedName>
</protein>
<dbReference type="AlphaFoldDB" id="A0A657PMS6"/>
<dbReference type="Proteomes" id="UP000243361">
    <property type="component" value="Unassembled WGS sequence"/>
</dbReference>
<reference evidence="1 3" key="1">
    <citation type="submission" date="2017-02" db="EMBL/GenBank/DDBJ databases">
        <title>Novel co-symbiosis in the unique lucinid bivalve Phacoides pectinatus.</title>
        <authorList>
            <person name="Lim S.J."/>
            <person name="Davis B.G."/>
            <person name="Gill D.E."/>
            <person name="Engel A.S."/>
            <person name="Anderson L.C."/>
            <person name="Campbell B.J."/>
        </authorList>
    </citation>
    <scope>NUCLEOTIDE SEQUENCE [LARGE SCALE GENOMIC DNA]</scope>
    <source>
        <strain evidence="1">LUC13016_P6</strain>
    </source>
</reference>
<keyword evidence="3" id="KW-1185">Reference proteome</keyword>
<evidence type="ECO:0000313" key="2">
    <source>
        <dbReference type="EMBL" id="PUE01044.1"/>
    </source>
</evidence>
<reference evidence="2 4" key="2">
    <citation type="submission" date="2018-01" db="EMBL/GenBank/DDBJ databases">
        <title>Novel co-symbiosis in the lucinid bivalve Phacoides pectinatus.</title>
        <authorList>
            <person name="Lim S.J."/>
            <person name="Davis B.G."/>
            <person name="Gill D.E."/>
            <person name="Engel A.S."/>
            <person name="Anderson L.C."/>
            <person name="Campbell B.J."/>
        </authorList>
    </citation>
    <scope>NUCLEOTIDE SEQUENCE [LARGE SCALE GENOMIC DNA]</scope>
    <source>
        <strain evidence="2">N3_P5</strain>
    </source>
</reference>
<dbReference type="EMBL" id="MUIE01000246">
    <property type="protein sequence ID" value="OQX34159.1"/>
    <property type="molecule type" value="Genomic_DNA"/>
</dbReference>
<evidence type="ECO:0000313" key="4">
    <source>
        <dbReference type="Proteomes" id="UP000250928"/>
    </source>
</evidence>
<name>A0A657PMS6_9GAMM</name>
<proteinExistence type="predicted"/>
<comment type="caution">
    <text evidence="1">The sequence shown here is derived from an EMBL/GenBank/DDBJ whole genome shotgun (WGS) entry which is preliminary data.</text>
</comment>
<sequence length="79" mass="8690">MTRRREERGVADGGRKTDKWDFTGAQELVLWCNGPLAGGYPARLKGLLAAGYPASKLIYYHGGMQTWQLFGLTTVISEG</sequence>
<dbReference type="EMBL" id="PQCO01000208">
    <property type="protein sequence ID" value="PUE01044.1"/>
    <property type="molecule type" value="Genomic_DNA"/>
</dbReference>
<evidence type="ECO:0000313" key="3">
    <source>
        <dbReference type="Proteomes" id="UP000243361"/>
    </source>
</evidence>
<dbReference type="Proteomes" id="UP000250928">
    <property type="component" value="Unassembled WGS sequence"/>
</dbReference>
<evidence type="ECO:0000313" key="1">
    <source>
        <dbReference type="EMBL" id="OQX34159.1"/>
    </source>
</evidence>
<evidence type="ECO:0008006" key="5">
    <source>
        <dbReference type="Google" id="ProtNLM"/>
    </source>
</evidence>
<accession>A0A657PMS6</accession>
<organism evidence="1 3">
    <name type="scientific">Candidatus Sedimenticola endophacoides</name>
    <dbReference type="NCBI Taxonomy" id="2548426"/>
    <lineage>
        <taxon>Bacteria</taxon>
        <taxon>Pseudomonadati</taxon>
        <taxon>Pseudomonadota</taxon>
        <taxon>Gammaproteobacteria</taxon>
        <taxon>Chromatiales</taxon>
        <taxon>Sedimenticolaceae</taxon>
        <taxon>Sedimenticola</taxon>
    </lineage>
</organism>